<keyword evidence="2" id="KW-0378">Hydrolase</keyword>
<proteinExistence type="predicted"/>
<keyword evidence="3" id="KW-1185">Reference proteome</keyword>
<name>A0ABS5ENR5_9PROT</name>
<dbReference type="InterPro" id="IPR051044">
    <property type="entry name" value="MAG_DAG_Lipase"/>
</dbReference>
<dbReference type="InterPro" id="IPR029058">
    <property type="entry name" value="AB_hydrolase_fold"/>
</dbReference>
<evidence type="ECO:0000313" key="3">
    <source>
        <dbReference type="Proteomes" id="UP000698752"/>
    </source>
</evidence>
<comment type="caution">
    <text evidence="2">The sequence shown here is derived from an EMBL/GenBank/DDBJ whole genome shotgun (WGS) entry which is preliminary data.</text>
</comment>
<dbReference type="PRINTS" id="PR00111">
    <property type="entry name" value="ABHYDROLASE"/>
</dbReference>
<dbReference type="Pfam" id="PF12146">
    <property type="entry name" value="Hydrolase_4"/>
    <property type="match status" value="1"/>
</dbReference>
<sequence>MATDHGRPSLLPVGGATSRRAALAALALSACAPVRSPMGPHVAVPMLTPDALVMADGARLPVYGWLPPQPPRAIVIGLHGMNEHARSFAEDAAGWFTDAGVGLYAYDQRGFGGSPNRGIWAGHESMAADAAEAARLIRARHPGVPVVMMGESMGGAVLLVSGASAAPPPVDGYVLLAPAVVSRSSLGWFARGLLDVMASAVPMMGFQNSAPGFQPTDNIAAWQRWSRDPLLIRHTRVDAIAGLVDLMDAAVAAAPRLRGPALLLYGGRDRLVPAGPTRALLAALPAPAQRVGFYPAGYHMLLRDTQGEMVANDIAAWVTDRRYMLPSGAEAAAQRWLQA</sequence>
<dbReference type="PANTHER" id="PTHR11614">
    <property type="entry name" value="PHOSPHOLIPASE-RELATED"/>
    <property type="match status" value="1"/>
</dbReference>
<accession>A0ABS5ENR5</accession>
<gene>
    <name evidence="2" type="ORF">GXW78_23610</name>
</gene>
<dbReference type="InterPro" id="IPR000073">
    <property type="entry name" value="AB_hydrolase_1"/>
</dbReference>
<dbReference type="Gene3D" id="3.40.50.1820">
    <property type="entry name" value="alpha/beta hydrolase"/>
    <property type="match status" value="1"/>
</dbReference>
<dbReference type="Proteomes" id="UP000698752">
    <property type="component" value="Unassembled WGS sequence"/>
</dbReference>
<evidence type="ECO:0000313" key="2">
    <source>
        <dbReference type="EMBL" id="MBR0652665.1"/>
    </source>
</evidence>
<feature type="domain" description="Serine aminopeptidase S33" evidence="1">
    <location>
        <begin position="69"/>
        <end position="306"/>
    </location>
</feature>
<dbReference type="EMBL" id="JAAEDI010000032">
    <property type="protein sequence ID" value="MBR0652665.1"/>
    <property type="molecule type" value="Genomic_DNA"/>
</dbReference>
<protein>
    <submittedName>
        <fullName evidence="2">Alpha/beta hydrolase</fullName>
    </submittedName>
</protein>
<dbReference type="SUPFAM" id="SSF53474">
    <property type="entry name" value="alpha/beta-Hydrolases"/>
    <property type="match status" value="1"/>
</dbReference>
<dbReference type="InterPro" id="IPR022742">
    <property type="entry name" value="Hydrolase_4"/>
</dbReference>
<dbReference type="PROSITE" id="PS51257">
    <property type="entry name" value="PROKAR_LIPOPROTEIN"/>
    <property type="match status" value="1"/>
</dbReference>
<dbReference type="GO" id="GO:0016787">
    <property type="term" value="F:hydrolase activity"/>
    <property type="evidence" value="ECO:0007669"/>
    <property type="project" value="UniProtKB-KW"/>
</dbReference>
<reference evidence="3" key="1">
    <citation type="journal article" date="2021" name="Syst. Appl. Microbiol.">
        <title>Roseomonas hellenica sp. nov., isolated from roots of wild-growing Alkanna tinctoria.</title>
        <authorList>
            <person name="Rat A."/>
            <person name="Naranjo H.D."/>
            <person name="Lebbe L."/>
            <person name="Cnockaert M."/>
            <person name="Krigas N."/>
            <person name="Grigoriadou K."/>
            <person name="Maloupa E."/>
            <person name="Willems A."/>
        </authorList>
    </citation>
    <scope>NUCLEOTIDE SEQUENCE [LARGE SCALE GENOMIC DNA]</scope>
    <source>
        <strain evidence="3">LMG 31159</strain>
    </source>
</reference>
<evidence type="ECO:0000259" key="1">
    <source>
        <dbReference type="Pfam" id="PF12146"/>
    </source>
</evidence>
<organism evidence="2 3">
    <name type="scientific">Neoroseomonas terrae</name>
    <dbReference type="NCBI Taxonomy" id="424799"/>
    <lineage>
        <taxon>Bacteria</taxon>
        <taxon>Pseudomonadati</taxon>
        <taxon>Pseudomonadota</taxon>
        <taxon>Alphaproteobacteria</taxon>
        <taxon>Acetobacterales</taxon>
        <taxon>Acetobacteraceae</taxon>
        <taxon>Neoroseomonas</taxon>
    </lineage>
</organism>
<dbReference type="RefSeq" id="WP_211871383.1">
    <property type="nucleotide sequence ID" value="NZ_JAAEDI010000032.1"/>
</dbReference>